<dbReference type="SUPFAM" id="SSF51556">
    <property type="entry name" value="Metallo-dependent hydrolases"/>
    <property type="match status" value="1"/>
</dbReference>
<reference evidence="3" key="1">
    <citation type="journal article" date="2014" name="Int. J. Syst. Evol. Microbiol.">
        <title>Complete genome sequence of Corynebacterium casei LMG S-19264T (=DSM 44701T), isolated from a smear-ripened cheese.</title>
        <authorList>
            <consortium name="US DOE Joint Genome Institute (JGI-PGF)"/>
            <person name="Walter F."/>
            <person name="Albersmeier A."/>
            <person name="Kalinowski J."/>
            <person name="Ruckert C."/>
        </authorList>
    </citation>
    <scope>NUCLEOTIDE SEQUENCE</scope>
    <source>
        <strain evidence="3">CGMCC 1.15095</strain>
    </source>
</reference>
<dbReference type="Gene3D" id="3.20.20.140">
    <property type="entry name" value="Metal-dependent hydrolases"/>
    <property type="match status" value="1"/>
</dbReference>
<evidence type="ECO:0000313" key="4">
    <source>
        <dbReference type="Proteomes" id="UP000608154"/>
    </source>
</evidence>
<keyword evidence="4" id="KW-1185">Reference proteome</keyword>
<evidence type="ECO:0000256" key="1">
    <source>
        <dbReference type="SAM" id="MobiDB-lite"/>
    </source>
</evidence>
<comment type="caution">
    <text evidence="3">The sequence shown here is derived from an EMBL/GenBank/DDBJ whole genome shotgun (WGS) entry which is preliminary data.</text>
</comment>
<dbReference type="PANTHER" id="PTHR35563">
    <property type="entry name" value="BARREL METAL-DEPENDENT HYDROLASE, PUTATIVE (AFU_ORTHOLOGUE AFUA_1G16240)-RELATED"/>
    <property type="match status" value="1"/>
</dbReference>
<dbReference type="AlphaFoldDB" id="A0A916TV59"/>
<organism evidence="3 4">
    <name type="scientific">Novosphingobium endophyticum</name>
    <dbReference type="NCBI Taxonomy" id="1955250"/>
    <lineage>
        <taxon>Bacteria</taxon>
        <taxon>Pseudomonadati</taxon>
        <taxon>Pseudomonadota</taxon>
        <taxon>Alphaproteobacteria</taxon>
        <taxon>Sphingomonadales</taxon>
        <taxon>Sphingomonadaceae</taxon>
        <taxon>Novosphingobium</taxon>
    </lineage>
</organism>
<dbReference type="RefSeq" id="WP_188772839.1">
    <property type="nucleotide sequence ID" value="NZ_BMHK01000035.1"/>
</dbReference>
<reference evidence="3" key="2">
    <citation type="submission" date="2020-09" db="EMBL/GenBank/DDBJ databases">
        <authorList>
            <person name="Sun Q."/>
            <person name="Zhou Y."/>
        </authorList>
    </citation>
    <scope>NUCLEOTIDE SEQUENCE</scope>
    <source>
        <strain evidence="3">CGMCC 1.15095</strain>
    </source>
</reference>
<feature type="region of interest" description="Disordered" evidence="1">
    <location>
        <begin position="1"/>
        <end position="22"/>
    </location>
</feature>
<protein>
    <submittedName>
        <fullName evidence="3">2-pyrone-4,6-dicarboxylate hydrolase</fullName>
    </submittedName>
</protein>
<feature type="domain" description="Amidohydrolase-related" evidence="2">
    <location>
        <begin position="23"/>
        <end position="289"/>
    </location>
</feature>
<dbReference type="EMBL" id="BMHK01000035">
    <property type="protein sequence ID" value="GGC12985.1"/>
    <property type="molecule type" value="Genomic_DNA"/>
</dbReference>
<proteinExistence type="predicted"/>
<evidence type="ECO:0000259" key="2">
    <source>
        <dbReference type="Pfam" id="PF04909"/>
    </source>
</evidence>
<accession>A0A916TV59</accession>
<name>A0A916TV59_9SPHN</name>
<dbReference type="InterPro" id="IPR032466">
    <property type="entry name" value="Metal_Hydrolase"/>
</dbReference>
<dbReference type="Pfam" id="PF04909">
    <property type="entry name" value="Amidohydro_2"/>
    <property type="match status" value="1"/>
</dbReference>
<dbReference type="Proteomes" id="UP000608154">
    <property type="component" value="Unassembled WGS sequence"/>
</dbReference>
<evidence type="ECO:0000313" key="3">
    <source>
        <dbReference type="EMBL" id="GGC12985.1"/>
    </source>
</evidence>
<dbReference type="GO" id="GO:0016787">
    <property type="term" value="F:hydrolase activity"/>
    <property type="evidence" value="ECO:0007669"/>
    <property type="project" value="UniProtKB-KW"/>
</dbReference>
<feature type="compositionally biased region" description="Basic and acidic residues" evidence="1">
    <location>
        <begin position="1"/>
        <end position="15"/>
    </location>
</feature>
<dbReference type="InterPro" id="IPR006680">
    <property type="entry name" value="Amidohydro-rel"/>
</dbReference>
<gene>
    <name evidence="3" type="ORF">GCM10011494_34830</name>
</gene>
<keyword evidence="3" id="KW-0378">Hydrolase</keyword>
<dbReference type="InterPro" id="IPR052358">
    <property type="entry name" value="Aro_Compnd_Degr_Hydrolases"/>
</dbReference>
<sequence length="294" mass="33400">MSGHETFVRETRAPREPMPAGSWDCQVHVYGDPSRFPPRKQGAYQPPKAYFDDVHHMAKTLGLGFVSIVQASLYGTDHGALLEALRRGRDGYDGVRYRGIAIIDDDVSDRTLEELNDAGVRGVRFNFWKRLNVVPSLPTFHRTLERIAQFGWHARVHVTEPELLELQDEFRKVTGPIVLDHMGHLPFAGGLDQPGLTIIRDLLARDNWWMMLSHGDRNSAGDAPWDDSLTFARAYYGAAPDRCIWATDWPHPEYPKAPVNDAELVELLYRQLEDAEARQKVLVDNPARLHGETR</sequence>
<dbReference type="PANTHER" id="PTHR35563:SF2">
    <property type="entry name" value="BARREL METAL-DEPENDENT HYDROLASE, PUTATIVE (AFU_ORTHOLOGUE AFUA_1G16240)-RELATED"/>
    <property type="match status" value="1"/>
</dbReference>